<evidence type="ECO:0000313" key="2">
    <source>
        <dbReference type="Proteomes" id="UP001601442"/>
    </source>
</evidence>
<dbReference type="EMBL" id="JBIAMT010000009">
    <property type="protein sequence ID" value="MFF0501347.1"/>
    <property type="molecule type" value="Genomic_DNA"/>
</dbReference>
<sequence length="266" mass="29959">MTLIVARIHGDEITAVSDTKITFTASHWENPECKTRRVYEEPVLKLAIVRPDLAIGVAGDDPAGALEKASQCWMSTDELLGFLRNYSATIDTGFVVCALAPARLWRVCDGIVYERTDHREAHEGDREPHEIFTDLYNDWSDEVDVPFRLVSSMHGITDGLWKRNDLSAGGHTVHLTTVHGDFRYFQYDTIVLEPTPGNDPLFRQQFVTGHGSTPGAFAIFIPQRRHQILFAHQRPWEAIQVEAETIGDLMLVAYELHGQYLKIAGT</sequence>
<evidence type="ECO:0000313" key="1">
    <source>
        <dbReference type="EMBL" id="MFF0501347.1"/>
    </source>
</evidence>
<accession>A0ABW6PDZ4</accession>
<keyword evidence="2" id="KW-1185">Reference proteome</keyword>
<proteinExistence type="predicted"/>
<organism evidence="1 2">
    <name type="scientific">Nocardia aobensis</name>
    <dbReference type="NCBI Taxonomy" id="257277"/>
    <lineage>
        <taxon>Bacteria</taxon>
        <taxon>Bacillati</taxon>
        <taxon>Actinomycetota</taxon>
        <taxon>Actinomycetes</taxon>
        <taxon>Mycobacteriales</taxon>
        <taxon>Nocardiaceae</taxon>
        <taxon>Nocardia</taxon>
    </lineage>
</organism>
<reference evidence="1 2" key="1">
    <citation type="submission" date="2024-10" db="EMBL/GenBank/DDBJ databases">
        <title>The Natural Products Discovery Center: Release of the First 8490 Sequenced Strains for Exploring Actinobacteria Biosynthetic Diversity.</title>
        <authorList>
            <person name="Kalkreuter E."/>
            <person name="Kautsar S.A."/>
            <person name="Yang D."/>
            <person name="Bader C.D."/>
            <person name="Teijaro C.N."/>
            <person name="Fluegel L."/>
            <person name="Davis C.M."/>
            <person name="Simpson J.R."/>
            <person name="Lauterbach L."/>
            <person name="Steele A.D."/>
            <person name="Gui C."/>
            <person name="Meng S."/>
            <person name="Li G."/>
            <person name="Viehrig K."/>
            <person name="Ye F."/>
            <person name="Su P."/>
            <person name="Kiefer A.F."/>
            <person name="Nichols A."/>
            <person name="Cepeda A.J."/>
            <person name="Yan W."/>
            <person name="Fan B."/>
            <person name="Jiang Y."/>
            <person name="Adhikari A."/>
            <person name="Zheng C.-J."/>
            <person name="Schuster L."/>
            <person name="Cowan T.M."/>
            <person name="Smanski M.J."/>
            <person name="Chevrette M.G."/>
            <person name="De Carvalho L.P.S."/>
            <person name="Shen B."/>
        </authorList>
    </citation>
    <scope>NUCLEOTIDE SEQUENCE [LARGE SCALE GENOMIC DNA]</scope>
    <source>
        <strain evidence="1 2">NPDC004119</strain>
    </source>
</reference>
<protein>
    <recommendedName>
        <fullName evidence="3">DUF4238 domain-containing protein</fullName>
    </recommendedName>
</protein>
<evidence type="ECO:0008006" key="3">
    <source>
        <dbReference type="Google" id="ProtNLM"/>
    </source>
</evidence>
<gene>
    <name evidence="1" type="ORF">ACFYU5_33470</name>
</gene>
<comment type="caution">
    <text evidence="1">The sequence shown here is derived from an EMBL/GenBank/DDBJ whole genome shotgun (WGS) entry which is preliminary data.</text>
</comment>
<name>A0ABW6PDZ4_9NOCA</name>
<dbReference type="Proteomes" id="UP001601442">
    <property type="component" value="Unassembled WGS sequence"/>
</dbReference>
<dbReference type="RefSeq" id="WP_387401329.1">
    <property type="nucleotide sequence ID" value="NZ_JBIAMT010000009.1"/>
</dbReference>